<keyword evidence="3" id="KW-1185">Reference proteome</keyword>
<organism evidence="2 3">
    <name type="scientific">Stephania cephalantha</name>
    <dbReference type="NCBI Taxonomy" id="152367"/>
    <lineage>
        <taxon>Eukaryota</taxon>
        <taxon>Viridiplantae</taxon>
        <taxon>Streptophyta</taxon>
        <taxon>Embryophyta</taxon>
        <taxon>Tracheophyta</taxon>
        <taxon>Spermatophyta</taxon>
        <taxon>Magnoliopsida</taxon>
        <taxon>Ranunculales</taxon>
        <taxon>Menispermaceae</taxon>
        <taxon>Menispermoideae</taxon>
        <taxon>Cissampelideae</taxon>
        <taxon>Stephania</taxon>
    </lineage>
</organism>
<evidence type="ECO:0000313" key="3">
    <source>
        <dbReference type="Proteomes" id="UP001419268"/>
    </source>
</evidence>
<accession>A0AAP0EUQ9</accession>
<proteinExistence type="predicted"/>
<name>A0AAP0EUQ9_9MAGN</name>
<dbReference type="AlphaFoldDB" id="A0AAP0EUQ9"/>
<dbReference type="EMBL" id="JBBNAG010000010">
    <property type="protein sequence ID" value="KAK9100015.1"/>
    <property type="molecule type" value="Genomic_DNA"/>
</dbReference>
<gene>
    <name evidence="2" type="ORF">Scep_023445</name>
</gene>
<evidence type="ECO:0000259" key="1">
    <source>
        <dbReference type="PROSITE" id="PS50213"/>
    </source>
</evidence>
<feature type="domain" description="FAS1" evidence="1">
    <location>
        <begin position="1"/>
        <end position="80"/>
    </location>
</feature>
<protein>
    <recommendedName>
        <fullName evidence="1">FAS1 domain-containing protein</fullName>
    </recommendedName>
</protein>
<dbReference type="PROSITE" id="PS50213">
    <property type="entry name" value="FAS1"/>
    <property type="match status" value="1"/>
</dbReference>
<evidence type="ECO:0000313" key="2">
    <source>
        <dbReference type="EMBL" id="KAK9100015.1"/>
    </source>
</evidence>
<dbReference type="Proteomes" id="UP001419268">
    <property type="component" value="Unassembled WGS sequence"/>
</dbReference>
<sequence>MGAQDFADLANAFSVPDPSSTFLLAVTLFFPKAAAVEDDNDNDQVLKDPILFNNVSLPRFLDPAILGYHIVPQLLSFADL</sequence>
<reference evidence="2 3" key="1">
    <citation type="submission" date="2024-01" db="EMBL/GenBank/DDBJ databases">
        <title>Genome assemblies of Stephania.</title>
        <authorList>
            <person name="Yang L."/>
        </authorList>
    </citation>
    <scope>NUCLEOTIDE SEQUENCE [LARGE SCALE GENOMIC DNA]</scope>
    <source>
        <strain evidence="2">JXDWG</strain>
        <tissue evidence="2">Leaf</tissue>
    </source>
</reference>
<dbReference type="InterPro" id="IPR000782">
    <property type="entry name" value="FAS1_domain"/>
</dbReference>
<comment type="caution">
    <text evidence="2">The sequence shown here is derived from an EMBL/GenBank/DDBJ whole genome shotgun (WGS) entry which is preliminary data.</text>
</comment>